<dbReference type="EMBL" id="JADIMT010000080">
    <property type="protein sequence ID" value="MBO8436731.1"/>
    <property type="molecule type" value="Genomic_DNA"/>
</dbReference>
<name>A0A9D9H553_9SPIO</name>
<gene>
    <name evidence="2" type="ORF">IAA97_07110</name>
</gene>
<protein>
    <submittedName>
        <fullName evidence="2">Uncharacterized protein</fullName>
    </submittedName>
</protein>
<accession>A0A9D9H553</accession>
<dbReference type="Proteomes" id="UP000823615">
    <property type="component" value="Unassembled WGS sequence"/>
</dbReference>
<feature type="non-terminal residue" evidence="2">
    <location>
        <position position="89"/>
    </location>
</feature>
<feature type="signal peptide" evidence="1">
    <location>
        <begin position="1"/>
        <end position="20"/>
    </location>
</feature>
<organism evidence="2 3">
    <name type="scientific">Candidatus Ornithospirochaeta stercoripullorum</name>
    <dbReference type="NCBI Taxonomy" id="2840899"/>
    <lineage>
        <taxon>Bacteria</taxon>
        <taxon>Pseudomonadati</taxon>
        <taxon>Spirochaetota</taxon>
        <taxon>Spirochaetia</taxon>
        <taxon>Spirochaetales</taxon>
        <taxon>Spirochaetaceae</taxon>
        <taxon>Spirochaetaceae incertae sedis</taxon>
        <taxon>Candidatus Ornithospirochaeta</taxon>
    </lineage>
</organism>
<comment type="caution">
    <text evidence="2">The sequence shown here is derived from an EMBL/GenBank/DDBJ whole genome shotgun (WGS) entry which is preliminary data.</text>
</comment>
<feature type="chain" id="PRO_5039259611" evidence="1">
    <location>
        <begin position="21"/>
        <end position="89"/>
    </location>
</feature>
<dbReference type="AlphaFoldDB" id="A0A9D9H553"/>
<reference evidence="2" key="1">
    <citation type="submission" date="2020-10" db="EMBL/GenBank/DDBJ databases">
        <authorList>
            <person name="Gilroy R."/>
        </authorList>
    </citation>
    <scope>NUCLEOTIDE SEQUENCE</scope>
    <source>
        <strain evidence="2">7293</strain>
    </source>
</reference>
<proteinExistence type="predicted"/>
<evidence type="ECO:0000313" key="3">
    <source>
        <dbReference type="Proteomes" id="UP000823615"/>
    </source>
</evidence>
<keyword evidence="1" id="KW-0732">Signal</keyword>
<evidence type="ECO:0000256" key="1">
    <source>
        <dbReference type="SAM" id="SignalP"/>
    </source>
</evidence>
<sequence length="89" mass="9735">MKRFIVFALVLSVVLFSSFAATLTLAEFTEINEASSNQAGVKLNFTIDEDTGSFKFGFSSSEAHEAYASDTFNLAYSEGKVTNTEPLYV</sequence>
<evidence type="ECO:0000313" key="2">
    <source>
        <dbReference type="EMBL" id="MBO8436731.1"/>
    </source>
</evidence>
<reference evidence="2" key="2">
    <citation type="journal article" date="2021" name="PeerJ">
        <title>Extensive microbial diversity within the chicken gut microbiome revealed by metagenomics and culture.</title>
        <authorList>
            <person name="Gilroy R."/>
            <person name="Ravi A."/>
            <person name="Getino M."/>
            <person name="Pursley I."/>
            <person name="Horton D.L."/>
            <person name="Alikhan N.F."/>
            <person name="Baker D."/>
            <person name="Gharbi K."/>
            <person name="Hall N."/>
            <person name="Watson M."/>
            <person name="Adriaenssens E.M."/>
            <person name="Foster-Nyarko E."/>
            <person name="Jarju S."/>
            <person name="Secka A."/>
            <person name="Antonio M."/>
            <person name="Oren A."/>
            <person name="Chaudhuri R.R."/>
            <person name="La Ragione R."/>
            <person name="Hildebrand F."/>
            <person name="Pallen M.J."/>
        </authorList>
    </citation>
    <scope>NUCLEOTIDE SEQUENCE</scope>
    <source>
        <strain evidence="2">7293</strain>
    </source>
</reference>